<sequence>MQIDNDYCERYCIYEKTFNTEKCTDQIFVDCVIGPKTAIQEGPLLAVTVFTVLLMLIGVLGNIAVCIVIIKHPSMRTNTNRYLFSLAINDLLLLIFGVPSDIWKYYNAYGYTLGLFYCKMTTFLLDMTSYCSVLTVVSFSLERYFAICHPIRSHTTRKRPSPVLILCIIWALSTVYAMPLTWKTDIISDVKYPHTNRWLKEADQCNLPSESREGDGNDWMNVYFKVTSVIFFVIPMVVLMAVYIQIGMAIRKRGFRNENGNIRSNVRTSRGTIRLLIAVVVSFFICWAPFHYQRIFNYALSHEEARKLYVITGCFYYLSAALNPILYSVISRKYRTAFKEVLFRDRNSSREQDSCLKEYTRNNITSETRITGPI</sequence>
<dbReference type="PANTHER" id="PTHR24243:SF107">
    <property type="entry name" value="NEUROPEPTIDES CAPA RECEPTOR"/>
    <property type="match status" value="1"/>
</dbReference>
<accession>A0A4C1YY62</accession>
<comment type="similarity">
    <text evidence="2 9">Belongs to the G-protein coupled receptor 1 family.</text>
</comment>
<evidence type="ECO:0000256" key="4">
    <source>
        <dbReference type="ARBA" id="ARBA00022989"/>
    </source>
</evidence>
<comment type="caution">
    <text evidence="12">The sequence shown here is derived from an EMBL/GenBank/DDBJ whole genome shotgun (WGS) entry which is preliminary data.</text>
</comment>
<keyword evidence="8 9" id="KW-0807">Transducer</keyword>
<dbReference type="SUPFAM" id="SSF81321">
    <property type="entry name" value="Family A G protein-coupled receptor-like"/>
    <property type="match status" value="1"/>
</dbReference>
<keyword evidence="4 10" id="KW-1133">Transmembrane helix</keyword>
<keyword evidence="7 9" id="KW-0675">Receptor</keyword>
<dbReference type="STRING" id="151549.A0A4C1YY62"/>
<dbReference type="Proteomes" id="UP000299102">
    <property type="component" value="Unassembled WGS sequence"/>
</dbReference>
<dbReference type="Gene3D" id="1.20.1070.10">
    <property type="entry name" value="Rhodopsin 7-helix transmembrane proteins"/>
    <property type="match status" value="1"/>
</dbReference>
<evidence type="ECO:0000313" key="13">
    <source>
        <dbReference type="Proteomes" id="UP000299102"/>
    </source>
</evidence>
<evidence type="ECO:0000256" key="10">
    <source>
        <dbReference type="SAM" id="Phobius"/>
    </source>
</evidence>
<evidence type="ECO:0000256" key="7">
    <source>
        <dbReference type="ARBA" id="ARBA00023170"/>
    </source>
</evidence>
<feature type="domain" description="G-protein coupled receptors family 1 profile" evidence="11">
    <location>
        <begin position="61"/>
        <end position="327"/>
    </location>
</feature>
<evidence type="ECO:0000313" key="12">
    <source>
        <dbReference type="EMBL" id="GBP81246.1"/>
    </source>
</evidence>
<dbReference type="PRINTS" id="PR00237">
    <property type="entry name" value="GPCRRHODOPSN"/>
</dbReference>
<comment type="subcellular location">
    <subcellularLocation>
        <location evidence="1">Membrane</location>
        <topology evidence="1">Multi-pass membrane protein</topology>
    </subcellularLocation>
</comment>
<reference evidence="12 13" key="1">
    <citation type="journal article" date="2019" name="Commun. Biol.">
        <title>The bagworm genome reveals a unique fibroin gene that provides high tensile strength.</title>
        <authorList>
            <person name="Kono N."/>
            <person name="Nakamura H."/>
            <person name="Ohtoshi R."/>
            <person name="Tomita M."/>
            <person name="Numata K."/>
            <person name="Arakawa K."/>
        </authorList>
    </citation>
    <scope>NUCLEOTIDE SEQUENCE [LARGE SCALE GENOMIC DNA]</scope>
</reference>
<dbReference type="EMBL" id="BGZK01001502">
    <property type="protein sequence ID" value="GBP81246.1"/>
    <property type="molecule type" value="Genomic_DNA"/>
</dbReference>
<keyword evidence="6 10" id="KW-0472">Membrane</keyword>
<dbReference type="GO" id="GO:0005886">
    <property type="term" value="C:plasma membrane"/>
    <property type="evidence" value="ECO:0007669"/>
    <property type="project" value="TreeGrafter"/>
</dbReference>
<evidence type="ECO:0000259" key="11">
    <source>
        <dbReference type="PROSITE" id="PS50262"/>
    </source>
</evidence>
<dbReference type="GO" id="GO:0008188">
    <property type="term" value="F:neuropeptide receptor activity"/>
    <property type="evidence" value="ECO:0007669"/>
    <property type="project" value="TreeGrafter"/>
</dbReference>
<keyword evidence="13" id="KW-1185">Reference proteome</keyword>
<protein>
    <submittedName>
        <fullName evidence="12">Neuropeptides capa receptor</fullName>
    </submittedName>
</protein>
<dbReference type="InterPro" id="IPR000276">
    <property type="entry name" value="GPCR_Rhodpsn"/>
</dbReference>
<evidence type="ECO:0000256" key="9">
    <source>
        <dbReference type="RuleBase" id="RU000688"/>
    </source>
</evidence>
<organism evidence="12 13">
    <name type="scientific">Eumeta variegata</name>
    <name type="common">Bagworm moth</name>
    <name type="synonym">Eumeta japonica</name>
    <dbReference type="NCBI Taxonomy" id="151549"/>
    <lineage>
        <taxon>Eukaryota</taxon>
        <taxon>Metazoa</taxon>
        <taxon>Ecdysozoa</taxon>
        <taxon>Arthropoda</taxon>
        <taxon>Hexapoda</taxon>
        <taxon>Insecta</taxon>
        <taxon>Pterygota</taxon>
        <taxon>Neoptera</taxon>
        <taxon>Endopterygota</taxon>
        <taxon>Lepidoptera</taxon>
        <taxon>Glossata</taxon>
        <taxon>Ditrysia</taxon>
        <taxon>Tineoidea</taxon>
        <taxon>Psychidae</taxon>
        <taxon>Oiketicinae</taxon>
        <taxon>Eumeta</taxon>
    </lineage>
</organism>
<dbReference type="PROSITE" id="PS00237">
    <property type="entry name" value="G_PROTEIN_RECEP_F1_1"/>
    <property type="match status" value="1"/>
</dbReference>
<feature type="transmembrane region" description="Helical" evidence="10">
    <location>
        <begin position="271"/>
        <end position="290"/>
    </location>
</feature>
<dbReference type="PRINTS" id="PR01157">
    <property type="entry name" value="P2YPURNOCPTR"/>
</dbReference>
<evidence type="ECO:0000256" key="3">
    <source>
        <dbReference type="ARBA" id="ARBA00022692"/>
    </source>
</evidence>
<dbReference type="InterPro" id="IPR017452">
    <property type="entry name" value="GPCR_Rhodpsn_7TM"/>
</dbReference>
<dbReference type="AlphaFoldDB" id="A0A4C1YY62"/>
<proteinExistence type="inferred from homology"/>
<feature type="transmembrane region" description="Helical" evidence="10">
    <location>
        <begin position="82"/>
        <end position="103"/>
    </location>
</feature>
<evidence type="ECO:0000256" key="1">
    <source>
        <dbReference type="ARBA" id="ARBA00004141"/>
    </source>
</evidence>
<dbReference type="PANTHER" id="PTHR24243">
    <property type="entry name" value="G-PROTEIN COUPLED RECEPTOR"/>
    <property type="match status" value="1"/>
</dbReference>
<evidence type="ECO:0000256" key="5">
    <source>
        <dbReference type="ARBA" id="ARBA00023040"/>
    </source>
</evidence>
<feature type="transmembrane region" description="Helical" evidence="10">
    <location>
        <begin position="123"/>
        <end position="141"/>
    </location>
</feature>
<dbReference type="OrthoDB" id="5962705at2759"/>
<evidence type="ECO:0000256" key="8">
    <source>
        <dbReference type="ARBA" id="ARBA00023224"/>
    </source>
</evidence>
<feature type="transmembrane region" description="Helical" evidence="10">
    <location>
        <begin position="229"/>
        <end position="250"/>
    </location>
</feature>
<dbReference type="SMART" id="SM01381">
    <property type="entry name" value="7TM_GPCR_Srsx"/>
    <property type="match status" value="1"/>
</dbReference>
<dbReference type="PROSITE" id="PS50262">
    <property type="entry name" value="G_PROTEIN_RECEP_F1_2"/>
    <property type="match status" value="1"/>
</dbReference>
<evidence type="ECO:0000256" key="2">
    <source>
        <dbReference type="ARBA" id="ARBA00010663"/>
    </source>
</evidence>
<keyword evidence="5 9" id="KW-0297">G-protein coupled receptor</keyword>
<keyword evidence="12" id="KW-0527">Neuropeptide</keyword>
<dbReference type="Pfam" id="PF00001">
    <property type="entry name" value="7tm_1"/>
    <property type="match status" value="1"/>
</dbReference>
<keyword evidence="3 9" id="KW-0812">Transmembrane</keyword>
<feature type="transmembrane region" description="Helical" evidence="10">
    <location>
        <begin position="44"/>
        <end position="70"/>
    </location>
</feature>
<feature type="transmembrane region" description="Helical" evidence="10">
    <location>
        <begin position="162"/>
        <end position="182"/>
    </location>
</feature>
<evidence type="ECO:0000256" key="6">
    <source>
        <dbReference type="ARBA" id="ARBA00023136"/>
    </source>
</evidence>
<feature type="transmembrane region" description="Helical" evidence="10">
    <location>
        <begin position="310"/>
        <end position="330"/>
    </location>
</feature>
<gene>
    <name evidence="12" type="primary">CapaR</name>
    <name evidence="12" type="ORF">EVAR_61452_1</name>
</gene>
<name>A0A4C1YY62_EUMVA</name>